<accession>A0AA86SLR6</accession>
<dbReference type="Gene3D" id="1.10.418.10">
    <property type="entry name" value="Calponin-like domain"/>
    <property type="match status" value="1"/>
</dbReference>
<dbReference type="GO" id="GO:0051301">
    <property type="term" value="P:cell division"/>
    <property type="evidence" value="ECO:0007669"/>
    <property type="project" value="UniProtKB-KW"/>
</dbReference>
<keyword evidence="3" id="KW-0963">Cytoplasm</keyword>
<dbReference type="InterPro" id="IPR036872">
    <property type="entry name" value="CH_dom_sf"/>
</dbReference>
<evidence type="ECO:0000313" key="11">
    <source>
        <dbReference type="EMBL" id="CAJ1944068.1"/>
    </source>
</evidence>
<evidence type="ECO:0000259" key="10">
    <source>
        <dbReference type="PROSITE" id="PS50021"/>
    </source>
</evidence>
<evidence type="ECO:0000256" key="8">
    <source>
        <dbReference type="ARBA" id="ARBA00023306"/>
    </source>
</evidence>
<keyword evidence="12" id="KW-1185">Reference proteome</keyword>
<dbReference type="Gramene" id="rna-AYBTSS11_LOCUS11710">
    <property type="protein sequence ID" value="CAJ1944068.1"/>
    <property type="gene ID" value="gene-AYBTSS11_LOCUS11710"/>
</dbReference>
<dbReference type="InterPro" id="IPR027328">
    <property type="entry name" value="MAPRE"/>
</dbReference>
<dbReference type="GO" id="GO:0005874">
    <property type="term" value="C:microtubule"/>
    <property type="evidence" value="ECO:0007669"/>
    <property type="project" value="UniProtKB-KW"/>
</dbReference>
<organism evidence="11 12">
    <name type="scientific">Sphenostylis stenocarpa</name>
    <dbReference type="NCBI Taxonomy" id="92480"/>
    <lineage>
        <taxon>Eukaryota</taxon>
        <taxon>Viridiplantae</taxon>
        <taxon>Streptophyta</taxon>
        <taxon>Embryophyta</taxon>
        <taxon>Tracheophyta</taxon>
        <taxon>Spermatophyta</taxon>
        <taxon>Magnoliopsida</taxon>
        <taxon>eudicotyledons</taxon>
        <taxon>Gunneridae</taxon>
        <taxon>Pentapetalae</taxon>
        <taxon>rosids</taxon>
        <taxon>fabids</taxon>
        <taxon>Fabales</taxon>
        <taxon>Fabaceae</taxon>
        <taxon>Papilionoideae</taxon>
        <taxon>50 kb inversion clade</taxon>
        <taxon>NPAAA clade</taxon>
        <taxon>indigoferoid/millettioid clade</taxon>
        <taxon>Phaseoleae</taxon>
        <taxon>Sphenostylis</taxon>
    </lineage>
</organism>
<protein>
    <recommendedName>
        <fullName evidence="10">Calponin-homology (CH) domain-containing protein</fullName>
    </recommendedName>
</protein>
<dbReference type="PROSITE" id="PS50021">
    <property type="entry name" value="CH"/>
    <property type="match status" value="1"/>
</dbReference>
<dbReference type="InterPro" id="IPR001715">
    <property type="entry name" value="CH_dom"/>
</dbReference>
<dbReference type="Pfam" id="PF00307">
    <property type="entry name" value="CH"/>
    <property type="match status" value="1"/>
</dbReference>
<dbReference type="SUPFAM" id="SSF47576">
    <property type="entry name" value="Calponin-homology domain, CH-domain"/>
    <property type="match status" value="1"/>
</dbReference>
<dbReference type="GO" id="GO:0009652">
    <property type="term" value="P:thigmotropism"/>
    <property type="evidence" value="ECO:0007669"/>
    <property type="project" value="UniProtKB-ARBA"/>
</dbReference>
<evidence type="ECO:0000256" key="3">
    <source>
        <dbReference type="ARBA" id="ARBA00022490"/>
    </source>
</evidence>
<evidence type="ECO:0000256" key="5">
    <source>
        <dbReference type="ARBA" id="ARBA00022701"/>
    </source>
</evidence>
<dbReference type="FunFam" id="1.10.418.10:FF:000028">
    <property type="entry name" value="RP/EB family microtubule-associated protein"/>
    <property type="match status" value="1"/>
</dbReference>
<keyword evidence="4" id="KW-0132">Cell division</keyword>
<keyword evidence="8" id="KW-0131">Cell cycle</keyword>
<dbReference type="Proteomes" id="UP001189624">
    <property type="component" value="Chromosome 3"/>
</dbReference>
<evidence type="ECO:0000256" key="2">
    <source>
        <dbReference type="ARBA" id="ARBA00010729"/>
    </source>
</evidence>
<evidence type="ECO:0000313" key="12">
    <source>
        <dbReference type="Proteomes" id="UP001189624"/>
    </source>
</evidence>
<evidence type="ECO:0000256" key="6">
    <source>
        <dbReference type="ARBA" id="ARBA00022776"/>
    </source>
</evidence>
<gene>
    <name evidence="11" type="ORF">AYBTSS11_LOCUS11710</name>
</gene>
<sequence>MMDSVYFVGSNQILTWMNNRLHLNLSRIEEADSGAVQCQIMDMTFPGVVPMHKVNFDAKSEYDMIHNYKILQDVFNKLKIDESGELVTITKDLQEDV</sequence>
<evidence type="ECO:0000256" key="4">
    <source>
        <dbReference type="ARBA" id="ARBA00022618"/>
    </source>
</evidence>
<feature type="domain" description="Calponin-homology (CH)" evidence="10">
    <location>
        <begin position="7"/>
        <end position="97"/>
    </location>
</feature>
<dbReference type="AlphaFoldDB" id="A0AA86SLR6"/>
<dbReference type="GO" id="GO:0005819">
    <property type="term" value="C:spindle"/>
    <property type="evidence" value="ECO:0007669"/>
    <property type="project" value="UniProtKB-SubCell"/>
</dbReference>
<dbReference type="PANTHER" id="PTHR10623">
    <property type="entry name" value="MICROTUBULE-ASSOCIATED PROTEIN RP/EB FAMILY MEMBER"/>
    <property type="match status" value="1"/>
</dbReference>
<comment type="subcellular location">
    <subcellularLocation>
        <location evidence="9">Cytoplasm</location>
        <location evidence="9">Cytoskeleton</location>
        <location evidence="9">Phragmoplast</location>
    </subcellularLocation>
    <subcellularLocation>
        <location evidence="1">Cytoplasm</location>
        <location evidence="1">Cytoskeleton</location>
        <location evidence="1">Spindle</location>
    </subcellularLocation>
</comment>
<dbReference type="GO" id="GO:0008017">
    <property type="term" value="F:microtubule binding"/>
    <property type="evidence" value="ECO:0007669"/>
    <property type="project" value="InterPro"/>
</dbReference>
<reference evidence="11" key="1">
    <citation type="submission" date="2023-10" db="EMBL/GenBank/DDBJ databases">
        <authorList>
            <person name="Domelevo Entfellner J.-B."/>
        </authorList>
    </citation>
    <scope>NUCLEOTIDE SEQUENCE</scope>
</reference>
<proteinExistence type="inferred from homology"/>
<evidence type="ECO:0000256" key="9">
    <source>
        <dbReference type="ARBA" id="ARBA00060413"/>
    </source>
</evidence>
<evidence type="ECO:0000256" key="1">
    <source>
        <dbReference type="ARBA" id="ARBA00004186"/>
    </source>
</evidence>
<keyword evidence="7" id="KW-0206">Cytoskeleton</keyword>
<keyword evidence="6" id="KW-0498">Mitosis</keyword>
<evidence type="ECO:0000256" key="7">
    <source>
        <dbReference type="ARBA" id="ARBA00023212"/>
    </source>
</evidence>
<comment type="similarity">
    <text evidence="2">Belongs to the MAPRE family.</text>
</comment>
<keyword evidence="5" id="KW-0493">Microtubule</keyword>
<dbReference type="GO" id="GO:0009524">
    <property type="term" value="C:phragmoplast"/>
    <property type="evidence" value="ECO:0007669"/>
    <property type="project" value="UniProtKB-SubCell"/>
</dbReference>
<name>A0AA86SLR6_9FABA</name>
<dbReference type="EMBL" id="OY731400">
    <property type="protein sequence ID" value="CAJ1944068.1"/>
    <property type="molecule type" value="Genomic_DNA"/>
</dbReference>